<proteinExistence type="predicted"/>
<accession>A0ABV7I2M8</accession>
<comment type="caution">
    <text evidence="1">The sequence shown here is derived from an EMBL/GenBank/DDBJ whole genome shotgun (WGS) entry which is preliminary data.</text>
</comment>
<keyword evidence="2" id="KW-1185">Reference proteome</keyword>
<sequence length="65" mass="7595">MLKITTVLVLMVVLAACTTPPVINYAADRERWKPHFDAQTMRSIAYLDELERRSRAACHHRHCRM</sequence>
<name>A0ABV7I2M8_9HYPH</name>
<protein>
    <recommendedName>
        <fullName evidence="3">Lipoprotein</fullName>
    </recommendedName>
</protein>
<dbReference type="Proteomes" id="UP001595647">
    <property type="component" value="Unassembled WGS sequence"/>
</dbReference>
<evidence type="ECO:0008006" key="3">
    <source>
        <dbReference type="Google" id="ProtNLM"/>
    </source>
</evidence>
<dbReference type="EMBL" id="JBHRTG010000004">
    <property type="protein sequence ID" value="MFC3162441.1"/>
    <property type="molecule type" value="Genomic_DNA"/>
</dbReference>
<evidence type="ECO:0000313" key="2">
    <source>
        <dbReference type="Proteomes" id="UP001595647"/>
    </source>
</evidence>
<gene>
    <name evidence="1" type="ORF">ACFOHV_04000</name>
</gene>
<dbReference type="RefSeq" id="WP_182307267.1">
    <property type="nucleotide sequence ID" value="NZ_CP059896.1"/>
</dbReference>
<evidence type="ECO:0000313" key="1">
    <source>
        <dbReference type="EMBL" id="MFC3162441.1"/>
    </source>
</evidence>
<dbReference type="PROSITE" id="PS51257">
    <property type="entry name" value="PROKAR_LIPOPROTEIN"/>
    <property type="match status" value="1"/>
</dbReference>
<reference evidence="2" key="1">
    <citation type="journal article" date="2019" name="Int. J. Syst. Evol. Microbiol.">
        <title>The Global Catalogue of Microorganisms (GCM) 10K type strain sequencing project: providing services to taxonomists for standard genome sequencing and annotation.</title>
        <authorList>
            <consortium name="The Broad Institute Genomics Platform"/>
            <consortium name="The Broad Institute Genome Sequencing Center for Infectious Disease"/>
            <person name="Wu L."/>
            <person name="Ma J."/>
        </authorList>
    </citation>
    <scope>NUCLEOTIDE SEQUENCE [LARGE SCALE GENOMIC DNA]</scope>
    <source>
        <strain evidence="2">KCTC 52231</strain>
    </source>
</reference>
<organism evidence="1 2">
    <name type="scientific">Ciceribacter thiooxidans</name>
    <dbReference type="NCBI Taxonomy" id="1969821"/>
    <lineage>
        <taxon>Bacteria</taxon>
        <taxon>Pseudomonadati</taxon>
        <taxon>Pseudomonadota</taxon>
        <taxon>Alphaproteobacteria</taxon>
        <taxon>Hyphomicrobiales</taxon>
        <taxon>Rhizobiaceae</taxon>
        <taxon>Ciceribacter</taxon>
    </lineage>
</organism>